<dbReference type="SUPFAM" id="SSF50978">
    <property type="entry name" value="WD40 repeat-like"/>
    <property type="match status" value="1"/>
</dbReference>
<dbReference type="InterPro" id="IPR001680">
    <property type="entry name" value="WD40_rpt"/>
</dbReference>
<evidence type="ECO:0000256" key="3">
    <source>
        <dbReference type="PROSITE-ProRule" id="PRU00221"/>
    </source>
</evidence>
<feature type="repeat" description="WD" evidence="3">
    <location>
        <begin position="302"/>
        <end position="336"/>
    </location>
</feature>
<dbReference type="Pfam" id="PF00400">
    <property type="entry name" value="WD40"/>
    <property type="match status" value="1"/>
</dbReference>
<evidence type="ECO:0000313" key="5">
    <source>
        <dbReference type="Proteomes" id="UP001642484"/>
    </source>
</evidence>
<dbReference type="InterPro" id="IPR019775">
    <property type="entry name" value="WD40_repeat_CS"/>
</dbReference>
<dbReference type="InterPro" id="IPR036322">
    <property type="entry name" value="WD40_repeat_dom_sf"/>
</dbReference>
<sequence>MYGVFQVHARLYFETRLGPVPPAQPDLDQGLTPGSNTIVPLNAFVWFAIKSSLRARVSVYHDDQTSWSPCWALGTFKTGDITQPLVERVLESFFVAKSQAQQEALLHQLHISTANQRKGNRGMKFLRALRGAIDYKLFCPDCDAARSGQWKQCPICRSTAGPLPVDLDGTSGRLNISKTLPGHREEVVWATVDWGDYTRPYFKAATISMQQDVLFWDVPWYKLLKDGQSLKKTQALEDVQEAFWEPKCLPKGFAYRTRIAAYRSDAPYREVCALTGSLHGMIHSWEMHENNKETLVESKWKLEGHTDQISTLAVDWQNGYALSGSCDGTLRLWNLNCQLCERVLRYTDSKKIFSGFVKTMVVDWVSQRAISTAGDVRVWDLRLDNPIALLKSVPGGHSITETLVSFSTESAAFIGSGTAEFWDLRSEVCVAKFHGQPGTVYHLHFGVPEAPEEAAQVPGPHEVSSIHRREDTFEVGFKWPISLANCGIPIASSCGDGWFRSTF</sequence>
<dbReference type="PROSITE" id="PS50082">
    <property type="entry name" value="WD_REPEATS_2"/>
    <property type="match status" value="1"/>
</dbReference>
<dbReference type="Gene3D" id="2.130.10.10">
    <property type="entry name" value="YVTN repeat-like/Quinoprotein amine dehydrogenase"/>
    <property type="match status" value="1"/>
</dbReference>
<dbReference type="PROSITE" id="PS50294">
    <property type="entry name" value="WD_REPEATS_REGION"/>
    <property type="match status" value="1"/>
</dbReference>
<name>A0ABP0KUW7_9DINO</name>
<organism evidence="4 5">
    <name type="scientific">Durusdinium trenchii</name>
    <dbReference type="NCBI Taxonomy" id="1381693"/>
    <lineage>
        <taxon>Eukaryota</taxon>
        <taxon>Sar</taxon>
        <taxon>Alveolata</taxon>
        <taxon>Dinophyceae</taxon>
        <taxon>Suessiales</taxon>
        <taxon>Symbiodiniaceae</taxon>
        <taxon>Durusdinium</taxon>
    </lineage>
</organism>
<evidence type="ECO:0008006" key="6">
    <source>
        <dbReference type="Google" id="ProtNLM"/>
    </source>
</evidence>
<dbReference type="PANTHER" id="PTHR22847">
    <property type="entry name" value="WD40 REPEAT PROTEIN"/>
    <property type="match status" value="1"/>
</dbReference>
<evidence type="ECO:0000256" key="2">
    <source>
        <dbReference type="ARBA" id="ARBA00022737"/>
    </source>
</evidence>
<reference evidence="4 5" key="1">
    <citation type="submission" date="2024-02" db="EMBL/GenBank/DDBJ databases">
        <authorList>
            <person name="Chen Y."/>
            <person name="Shah S."/>
            <person name="Dougan E. K."/>
            <person name="Thang M."/>
            <person name="Chan C."/>
        </authorList>
    </citation>
    <scope>NUCLEOTIDE SEQUENCE [LARGE SCALE GENOMIC DNA]</scope>
</reference>
<dbReference type="SMART" id="SM00320">
    <property type="entry name" value="WD40"/>
    <property type="match status" value="1"/>
</dbReference>
<dbReference type="PROSITE" id="PS00678">
    <property type="entry name" value="WD_REPEATS_1"/>
    <property type="match status" value="1"/>
</dbReference>
<protein>
    <recommendedName>
        <fullName evidence="6">Peroxin-7</fullName>
    </recommendedName>
</protein>
<gene>
    <name evidence="4" type="ORF">CCMP2556_LOCUS17900</name>
</gene>
<evidence type="ECO:0000256" key="1">
    <source>
        <dbReference type="ARBA" id="ARBA00022574"/>
    </source>
</evidence>
<accession>A0ABP0KUW7</accession>
<evidence type="ECO:0000313" key="4">
    <source>
        <dbReference type="EMBL" id="CAK9030518.1"/>
    </source>
</evidence>
<proteinExistence type="predicted"/>
<keyword evidence="5" id="KW-1185">Reference proteome</keyword>
<dbReference type="EMBL" id="CAXAMN010010002">
    <property type="protein sequence ID" value="CAK9030518.1"/>
    <property type="molecule type" value="Genomic_DNA"/>
</dbReference>
<comment type="caution">
    <text evidence="4">The sequence shown here is derived from an EMBL/GenBank/DDBJ whole genome shotgun (WGS) entry which is preliminary data.</text>
</comment>
<keyword evidence="1 3" id="KW-0853">WD repeat</keyword>
<dbReference type="Proteomes" id="UP001642484">
    <property type="component" value="Unassembled WGS sequence"/>
</dbReference>
<dbReference type="PANTHER" id="PTHR22847:SF637">
    <property type="entry name" value="WD REPEAT DOMAIN 5B"/>
    <property type="match status" value="1"/>
</dbReference>
<keyword evidence="2" id="KW-0677">Repeat</keyword>
<dbReference type="InterPro" id="IPR015943">
    <property type="entry name" value="WD40/YVTN_repeat-like_dom_sf"/>
</dbReference>